<dbReference type="Pfam" id="PF04397">
    <property type="entry name" value="LytTR"/>
    <property type="match status" value="1"/>
</dbReference>
<dbReference type="OrthoDB" id="9808614at2"/>
<gene>
    <name evidence="2" type="ORF">EDD76_105238</name>
</gene>
<dbReference type="RefSeq" id="WP_031390638.1">
    <property type="nucleotide sequence ID" value="NZ_JPNB01000001.1"/>
</dbReference>
<feature type="domain" description="HTH LytTR-type" evidence="1">
    <location>
        <begin position="40"/>
        <end position="144"/>
    </location>
</feature>
<protein>
    <submittedName>
        <fullName evidence="2">LytTR family transcriptional regulator</fullName>
    </submittedName>
</protein>
<evidence type="ECO:0000313" key="2">
    <source>
        <dbReference type="EMBL" id="TCL59061.1"/>
    </source>
</evidence>
<sequence length="148" mass="17365">MKLIVKENREKELTVTVEYPEQNNQVLRIINKMKSEGKFLIGNESGRSYKVLIPEIYYIESIDKRTFVYTKDAVFRTDKRLYQLEKELKEYSFVKVSRNCLLNAGELTHLEALTNSRLEANLTNGEKIIISRTYIPEIKKVVFRGDLI</sequence>
<comment type="caution">
    <text evidence="2">The sequence shown here is derived from an EMBL/GenBank/DDBJ whole genome shotgun (WGS) entry which is preliminary data.</text>
</comment>
<evidence type="ECO:0000313" key="3">
    <source>
        <dbReference type="Proteomes" id="UP000295718"/>
    </source>
</evidence>
<dbReference type="EMBL" id="SLUO01000005">
    <property type="protein sequence ID" value="TCL59061.1"/>
    <property type="molecule type" value="Genomic_DNA"/>
</dbReference>
<dbReference type="PROSITE" id="PS50930">
    <property type="entry name" value="HTH_LYTTR"/>
    <property type="match status" value="1"/>
</dbReference>
<organism evidence="2 3">
    <name type="scientific">Kineothrix alysoides</name>
    <dbReference type="NCBI Taxonomy" id="1469948"/>
    <lineage>
        <taxon>Bacteria</taxon>
        <taxon>Bacillati</taxon>
        <taxon>Bacillota</taxon>
        <taxon>Clostridia</taxon>
        <taxon>Lachnospirales</taxon>
        <taxon>Lachnospiraceae</taxon>
        <taxon>Kineothrix</taxon>
    </lineage>
</organism>
<proteinExistence type="predicted"/>
<evidence type="ECO:0000259" key="1">
    <source>
        <dbReference type="PROSITE" id="PS50930"/>
    </source>
</evidence>
<dbReference type="PANTHER" id="PTHR37299:SF1">
    <property type="entry name" value="STAGE 0 SPORULATION PROTEIN A HOMOLOG"/>
    <property type="match status" value="1"/>
</dbReference>
<dbReference type="GO" id="GO:0003677">
    <property type="term" value="F:DNA binding"/>
    <property type="evidence" value="ECO:0007669"/>
    <property type="project" value="InterPro"/>
</dbReference>
<dbReference type="GO" id="GO:0000156">
    <property type="term" value="F:phosphorelay response regulator activity"/>
    <property type="evidence" value="ECO:0007669"/>
    <property type="project" value="InterPro"/>
</dbReference>
<keyword evidence="3" id="KW-1185">Reference proteome</keyword>
<dbReference type="Proteomes" id="UP000295718">
    <property type="component" value="Unassembled WGS sequence"/>
</dbReference>
<dbReference type="Gene3D" id="2.40.50.1020">
    <property type="entry name" value="LytTr DNA-binding domain"/>
    <property type="match status" value="1"/>
</dbReference>
<dbReference type="InterPro" id="IPR046947">
    <property type="entry name" value="LytR-like"/>
</dbReference>
<name>A0A4R1R181_9FIRM</name>
<dbReference type="STRING" id="1469948.GCA_000732725_01942"/>
<accession>A0A4R1R181</accession>
<dbReference type="AlphaFoldDB" id="A0A4R1R181"/>
<dbReference type="PANTHER" id="PTHR37299">
    <property type="entry name" value="TRANSCRIPTIONAL REGULATOR-RELATED"/>
    <property type="match status" value="1"/>
</dbReference>
<reference evidence="2 3" key="1">
    <citation type="submission" date="2019-03" db="EMBL/GenBank/DDBJ databases">
        <title>Genomic Encyclopedia of Type Strains, Phase IV (KMG-IV): sequencing the most valuable type-strain genomes for metagenomic binning, comparative biology and taxonomic classification.</title>
        <authorList>
            <person name="Goeker M."/>
        </authorList>
    </citation>
    <scope>NUCLEOTIDE SEQUENCE [LARGE SCALE GENOMIC DNA]</scope>
    <source>
        <strain evidence="2 3">DSM 100556</strain>
    </source>
</reference>
<dbReference type="SMART" id="SM00850">
    <property type="entry name" value="LytTR"/>
    <property type="match status" value="1"/>
</dbReference>
<dbReference type="InterPro" id="IPR007492">
    <property type="entry name" value="LytTR_DNA-bd_dom"/>
</dbReference>